<evidence type="ECO:0000313" key="1">
    <source>
        <dbReference type="EMBL" id="SUZ13754.1"/>
    </source>
</evidence>
<proteinExistence type="predicted"/>
<dbReference type="EMBL" id="UIGY01000247">
    <property type="protein sequence ID" value="SUZ13754.1"/>
    <property type="molecule type" value="Genomic_DNA"/>
</dbReference>
<dbReference type="AlphaFoldDB" id="A0A381LIM2"/>
<gene>
    <name evidence="1" type="ORF">BGT96224V2_LOCUS6880</name>
</gene>
<sequence>MLKISFDFGSDSILLGYPRYAELTERSNQHSWKVTNSALPSIAIGDIECA</sequence>
<accession>A0A381LIM2</accession>
<protein>
    <submittedName>
        <fullName evidence="1">Bgt-20529</fullName>
    </submittedName>
</protein>
<organism evidence="1">
    <name type="scientific">Blumeria graminis f. sp. tritici 96224</name>
    <dbReference type="NCBI Taxonomy" id="1268274"/>
    <lineage>
        <taxon>Eukaryota</taxon>
        <taxon>Fungi</taxon>
        <taxon>Dikarya</taxon>
        <taxon>Ascomycota</taxon>
        <taxon>Pezizomycotina</taxon>
        <taxon>Leotiomycetes</taxon>
        <taxon>Erysiphales</taxon>
        <taxon>Erysiphaceae</taxon>
        <taxon>Blumeria</taxon>
    </lineage>
</organism>
<name>A0A381LIM2_BLUGR</name>
<reference evidence="1" key="1">
    <citation type="submission" date="2018-07" db="EMBL/GenBank/DDBJ databases">
        <authorList>
            <person name="Quirk P.G."/>
            <person name="Krulwich T.A."/>
        </authorList>
    </citation>
    <scope>NUCLEOTIDE SEQUENCE</scope>
    <source>
        <strain evidence="1">96224</strain>
    </source>
</reference>